<dbReference type="InterPro" id="IPR032466">
    <property type="entry name" value="Metal_Hydrolase"/>
</dbReference>
<feature type="region of interest" description="Disordered" evidence="4">
    <location>
        <begin position="1"/>
        <end position="24"/>
    </location>
</feature>
<keyword evidence="2" id="KW-0378">Hydrolase</keyword>
<evidence type="ECO:0000256" key="1">
    <source>
        <dbReference type="ARBA" id="ARBA00022723"/>
    </source>
</evidence>
<dbReference type="PANTHER" id="PTHR43794">
    <property type="entry name" value="AMINOHYDROLASE SSNA-RELATED"/>
    <property type="match status" value="1"/>
</dbReference>
<dbReference type="Gene3D" id="2.30.40.10">
    <property type="entry name" value="Urease, subunit C, domain 1"/>
    <property type="match status" value="1"/>
</dbReference>
<dbReference type="Gene3D" id="3.20.20.140">
    <property type="entry name" value="Metal-dependent hydrolases"/>
    <property type="match status" value="1"/>
</dbReference>
<dbReference type="InterPro" id="IPR011059">
    <property type="entry name" value="Metal-dep_hydrolase_composite"/>
</dbReference>
<evidence type="ECO:0000256" key="3">
    <source>
        <dbReference type="ARBA" id="ARBA00022833"/>
    </source>
</evidence>
<evidence type="ECO:0000256" key="4">
    <source>
        <dbReference type="SAM" id="MobiDB-lite"/>
    </source>
</evidence>
<keyword evidence="3" id="KW-0862">Zinc</keyword>
<organism evidence="6 7">
    <name type="scientific">Haladaptatus litoreus</name>
    <dbReference type="NCBI Taxonomy" id="553468"/>
    <lineage>
        <taxon>Archaea</taxon>
        <taxon>Methanobacteriati</taxon>
        <taxon>Methanobacteriota</taxon>
        <taxon>Stenosarchaea group</taxon>
        <taxon>Halobacteria</taxon>
        <taxon>Halobacteriales</taxon>
        <taxon>Haladaptataceae</taxon>
        <taxon>Haladaptatus</taxon>
    </lineage>
</organism>
<dbReference type="GO" id="GO:0019239">
    <property type="term" value="F:deaminase activity"/>
    <property type="evidence" value="ECO:0007669"/>
    <property type="project" value="UniProtKB-ARBA"/>
</dbReference>
<evidence type="ECO:0000259" key="5">
    <source>
        <dbReference type="Pfam" id="PF01979"/>
    </source>
</evidence>
<name>A0A1N6USR4_9EURY</name>
<evidence type="ECO:0000256" key="2">
    <source>
        <dbReference type="ARBA" id="ARBA00022801"/>
    </source>
</evidence>
<dbReference type="SUPFAM" id="SSF51556">
    <property type="entry name" value="Metallo-dependent hydrolases"/>
    <property type="match status" value="1"/>
</dbReference>
<dbReference type="CDD" id="cd01298">
    <property type="entry name" value="ATZ_TRZ_like"/>
    <property type="match status" value="1"/>
</dbReference>
<dbReference type="AlphaFoldDB" id="A0A1N6USR4"/>
<keyword evidence="7" id="KW-1185">Reference proteome</keyword>
<accession>A0A1N6USR4</accession>
<dbReference type="Proteomes" id="UP000186914">
    <property type="component" value="Unassembled WGS sequence"/>
</dbReference>
<feature type="domain" description="Amidohydrolase-related" evidence="5">
    <location>
        <begin position="85"/>
        <end position="438"/>
    </location>
</feature>
<reference evidence="7" key="1">
    <citation type="submission" date="2017-01" db="EMBL/GenBank/DDBJ databases">
        <authorList>
            <person name="Varghese N."/>
            <person name="Submissions S."/>
        </authorList>
    </citation>
    <scope>NUCLEOTIDE SEQUENCE [LARGE SCALE GENOMIC DNA]</scope>
    <source>
        <strain evidence="7">CGMCC 1.7737</strain>
    </source>
</reference>
<keyword evidence="1" id="KW-0479">Metal-binding</keyword>
<proteinExistence type="predicted"/>
<dbReference type="EMBL" id="FTNO01000001">
    <property type="protein sequence ID" value="SIQ68674.1"/>
    <property type="molecule type" value="Genomic_DNA"/>
</dbReference>
<dbReference type="NCBIfam" id="NF005557">
    <property type="entry name" value="PRK07228.1"/>
    <property type="match status" value="1"/>
</dbReference>
<dbReference type="SUPFAM" id="SSF51338">
    <property type="entry name" value="Composite domain of metallo-dependent hydrolases"/>
    <property type="match status" value="2"/>
</dbReference>
<dbReference type="InterPro" id="IPR006680">
    <property type="entry name" value="Amidohydro-rel"/>
</dbReference>
<dbReference type="Pfam" id="PF01979">
    <property type="entry name" value="Amidohydro_1"/>
    <property type="match status" value="1"/>
</dbReference>
<sequence>MKFSDSHNVHLTNRRNRSTHARDAHPWRRNERTFMILTGTVVADATTIIEDGAVVVSGETIDAVGNRTELLDRYAEHDVDEYDLLLPGLVGGHIHSVQSLGRGIADDAELLDWLFEYVLPMEASLDAEEMYAAARLGYLELIESGTTTCIDHLSVRHANRAFDAAEEMGIRGRIGKVLMDKRAPEGLHEDTKTGLETTEELIRQYHGANEGRIQYAVTPRFAVSCTEECLRGARRLTDKYDGVRIHTHASENQDEIVTVESDTGQRNIHWLDEVGLTGEDVVLAHCVWTDESEREVLAETGTHVTYCPSSNMKLASGIAPIIDYLDRGINVALGNDGPPCNNTLDPFTEMRQASLLQKVDELDAQAAPAGTIFEMATINGAQAAGFDCVGKIQEGWQADIIGVTTDITRATPLYDPLSHAVFGAHGDDVEFTMVAGDVLQENGEVVVADADAIRAEANEIAAGLDVAPETGVF</sequence>
<gene>
    <name evidence="6" type="ORF">SAMN05421858_0082</name>
</gene>
<dbReference type="PANTHER" id="PTHR43794:SF11">
    <property type="entry name" value="AMIDOHYDROLASE-RELATED DOMAIN-CONTAINING PROTEIN"/>
    <property type="match status" value="1"/>
</dbReference>
<dbReference type="FunFam" id="3.20.20.140:FF:000014">
    <property type="entry name" value="5-methylthioadenosine/S-adenosylhomocysteine deaminase"/>
    <property type="match status" value="1"/>
</dbReference>
<protein>
    <submittedName>
        <fullName evidence="6">Cytosine/adenosine deaminase</fullName>
    </submittedName>
</protein>
<dbReference type="GO" id="GO:0046872">
    <property type="term" value="F:metal ion binding"/>
    <property type="evidence" value="ECO:0007669"/>
    <property type="project" value="UniProtKB-KW"/>
</dbReference>
<dbReference type="GO" id="GO:0016814">
    <property type="term" value="F:hydrolase activity, acting on carbon-nitrogen (but not peptide) bonds, in cyclic amidines"/>
    <property type="evidence" value="ECO:0007669"/>
    <property type="project" value="UniProtKB-ARBA"/>
</dbReference>
<dbReference type="InterPro" id="IPR050287">
    <property type="entry name" value="MTA/SAH_deaminase"/>
</dbReference>
<evidence type="ECO:0000313" key="7">
    <source>
        <dbReference type="Proteomes" id="UP000186914"/>
    </source>
</evidence>
<evidence type="ECO:0000313" key="6">
    <source>
        <dbReference type="EMBL" id="SIQ68674.1"/>
    </source>
</evidence>